<accession>A0A9W6K8D0</accession>
<name>A0A9W6K8D0_9PSED</name>
<comment type="caution">
    <text evidence="1">The sequence shown here is derived from an EMBL/GenBank/DDBJ whole genome shotgun (WGS) entry which is preliminary data.</text>
</comment>
<protein>
    <submittedName>
        <fullName evidence="1">DUF4824 domain-containing protein</fullName>
    </submittedName>
</protein>
<sequence>MSPLARTFWLGAGLIVLSNALALGGVVYNRSGEPDSLLRLSERELSMAYGVVVEGSEYAGQVLELDYRVAKGWVNVQKLRSLGFAAQDSSTTFRRDRVQREGLVVLELNGVQYQAELAAAEADLKQTLDTFAAAPQSAEARQKMEMAQYELDRLRASSTRLYVVDAGLDGDTLRERYPDRTRYSVVRANLRMGVQWKPAASAEDDYLLYADLPNLSVPGQWRTVFSAWQPYDRSAEERSKVSVELAFGKRLEPWITSAQKVELP</sequence>
<evidence type="ECO:0000313" key="1">
    <source>
        <dbReference type="EMBL" id="GLK89939.1"/>
    </source>
</evidence>
<dbReference type="RefSeq" id="WP_271196132.1">
    <property type="nucleotide sequence ID" value="NZ_BSFN01000008.1"/>
</dbReference>
<reference evidence="1" key="2">
    <citation type="submission" date="2023-01" db="EMBL/GenBank/DDBJ databases">
        <authorList>
            <person name="Sun Q."/>
            <person name="Evtushenko L."/>
        </authorList>
    </citation>
    <scope>NUCLEOTIDE SEQUENCE</scope>
    <source>
        <strain evidence="1">VKM B-2935</strain>
    </source>
</reference>
<gene>
    <name evidence="1" type="ORF">GCM10017655_30010</name>
</gene>
<dbReference type="EMBL" id="BSFN01000008">
    <property type="protein sequence ID" value="GLK89939.1"/>
    <property type="molecule type" value="Genomic_DNA"/>
</dbReference>
<dbReference type="Proteomes" id="UP001143328">
    <property type="component" value="Unassembled WGS sequence"/>
</dbReference>
<organism evidence="1 2">
    <name type="scientific">Pseudomonas turukhanskensis</name>
    <dbReference type="NCBI Taxonomy" id="1806536"/>
    <lineage>
        <taxon>Bacteria</taxon>
        <taxon>Pseudomonadati</taxon>
        <taxon>Pseudomonadota</taxon>
        <taxon>Gammaproteobacteria</taxon>
        <taxon>Pseudomonadales</taxon>
        <taxon>Pseudomonadaceae</taxon>
        <taxon>Pseudomonas</taxon>
    </lineage>
</organism>
<proteinExistence type="predicted"/>
<dbReference type="AlphaFoldDB" id="A0A9W6K8D0"/>
<keyword evidence="2" id="KW-1185">Reference proteome</keyword>
<reference evidence="1" key="1">
    <citation type="journal article" date="2014" name="Int. J. Syst. Evol. Microbiol.">
        <title>Complete genome sequence of Corynebacterium casei LMG S-19264T (=DSM 44701T), isolated from a smear-ripened cheese.</title>
        <authorList>
            <consortium name="US DOE Joint Genome Institute (JGI-PGF)"/>
            <person name="Walter F."/>
            <person name="Albersmeier A."/>
            <person name="Kalinowski J."/>
            <person name="Ruckert C."/>
        </authorList>
    </citation>
    <scope>NUCLEOTIDE SEQUENCE</scope>
    <source>
        <strain evidence="1">VKM B-2935</strain>
    </source>
</reference>
<dbReference type="InterPro" id="IPR032249">
    <property type="entry name" value="DUF4824"/>
</dbReference>
<dbReference type="Pfam" id="PF16106">
    <property type="entry name" value="DUF4824"/>
    <property type="match status" value="1"/>
</dbReference>
<evidence type="ECO:0000313" key="2">
    <source>
        <dbReference type="Proteomes" id="UP001143328"/>
    </source>
</evidence>